<evidence type="ECO:0000313" key="1">
    <source>
        <dbReference type="EMBL" id="ORX64863.1"/>
    </source>
</evidence>
<name>A0A1Y1VUJ1_9FUNG</name>
<dbReference type="EMBL" id="MCFG01000493">
    <property type="protein sequence ID" value="ORX64863.1"/>
    <property type="molecule type" value="Genomic_DNA"/>
</dbReference>
<reference evidence="1 2" key="1">
    <citation type="submission" date="2016-08" db="EMBL/GenBank/DDBJ databases">
        <title>A Parts List for Fungal Cellulosomes Revealed by Comparative Genomics.</title>
        <authorList>
            <consortium name="DOE Joint Genome Institute"/>
            <person name="Haitjema C.H."/>
            <person name="Gilmore S.P."/>
            <person name="Henske J.K."/>
            <person name="Solomon K.V."/>
            <person name="De Groot R."/>
            <person name="Kuo A."/>
            <person name="Mondo S.J."/>
            <person name="Salamov A.A."/>
            <person name="Labutti K."/>
            <person name="Zhao Z."/>
            <person name="Chiniquy J."/>
            <person name="Barry K."/>
            <person name="Brewer H.M."/>
            <person name="Purvine S.O."/>
            <person name="Wright A.T."/>
            <person name="Boxma B."/>
            <person name="Van Alen T."/>
            <person name="Hackstein J.H."/>
            <person name="Baker S.E."/>
            <person name="Grigoriev I.V."/>
            <person name="O'Malley M.A."/>
        </authorList>
    </citation>
    <scope>NUCLEOTIDE SEQUENCE [LARGE SCALE GENOMIC DNA]</scope>
    <source>
        <strain evidence="1 2">S4</strain>
    </source>
</reference>
<reference evidence="1 2" key="2">
    <citation type="submission" date="2016-08" db="EMBL/GenBank/DDBJ databases">
        <title>Pervasive Adenine N6-methylation of Active Genes in Fungi.</title>
        <authorList>
            <consortium name="DOE Joint Genome Institute"/>
            <person name="Mondo S.J."/>
            <person name="Dannebaum R.O."/>
            <person name="Kuo R.C."/>
            <person name="Labutti K."/>
            <person name="Haridas S."/>
            <person name="Kuo A."/>
            <person name="Salamov A."/>
            <person name="Ahrendt S.R."/>
            <person name="Lipzen A."/>
            <person name="Sullivan W."/>
            <person name="Andreopoulos W.B."/>
            <person name="Clum A."/>
            <person name="Lindquist E."/>
            <person name="Daum C."/>
            <person name="Ramamoorthy G.K."/>
            <person name="Gryganskyi A."/>
            <person name="Culley D."/>
            <person name="Magnuson J.K."/>
            <person name="James T.Y."/>
            <person name="O'Malley M.A."/>
            <person name="Stajich J.E."/>
            <person name="Spatafora J.W."/>
            <person name="Visel A."/>
            <person name="Grigoriev I.V."/>
        </authorList>
    </citation>
    <scope>NUCLEOTIDE SEQUENCE [LARGE SCALE GENOMIC DNA]</scope>
    <source>
        <strain evidence="1 2">S4</strain>
    </source>
</reference>
<dbReference type="Proteomes" id="UP000193944">
    <property type="component" value="Unassembled WGS sequence"/>
</dbReference>
<protein>
    <submittedName>
        <fullName evidence="1">Uncharacterized protein</fullName>
    </submittedName>
</protein>
<gene>
    <name evidence="1" type="ORF">BCR32DRAFT_286810</name>
</gene>
<comment type="caution">
    <text evidence="1">The sequence shown here is derived from an EMBL/GenBank/DDBJ whole genome shotgun (WGS) entry which is preliminary data.</text>
</comment>
<organism evidence="1 2">
    <name type="scientific">Anaeromyces robustus</name>
    <dbReference type="NCBI Taxonomy" id="1754192"/>
    <lineage>
        <taxon>Eukaryota</taxon>
        <taxon>Fungi</taxon>
        <taxon>Fungi incertae sedis</taxon>
        <taxon>Chytridiomycota</taxon>
        <taxon>Chytridiomycota incertae sedis</taxon>
        <taxon>Neocallimastigomycetes</taxon>
        <taxon>Neocallimastigales</taxon>
        <taxon>Neocallimastigaceae</taxon>
        <taxon>Anaeromyces</taxon>
    </lineage>
</organism>
<sequence>MYRNIGYDIDIESKFPNCYLIFIFFDIIFFVEDFLPTLCGSIPLEKCSDKTFILKFILVNEGTSDERTITCDATFFFYQKPHINESVKLK</sequence>
<keyword evidence="2" id="KW-1185">Reference proteome</keyword>
<dbReference type="AlphaFoldDB" id="A0A1Y1VUJ1"/>
<accession>A0A1Y1VUJ1</accession>
<proteinExistence type="predicted"/>
<evidence type="ECO:0000313" key="2">
    <source>
        <dbReference type="Proteomes" id="UP000193944"/>
    </source>
</evidence>